<feature type="signal peptide" evidence="1">
    <location>
        <begin position="1"/>
        <end position="32"/>
    </location>
</feature>
<dbReference type="AlphaFoldDB" id="A0A919U098"/>
<dbReference type="RefSeq" id="WP_203749359.1">
    <property type="nucleotide sequence ID" value="NZ_BONK01000003.1"/>
</dbReference>
<name>A0A919U098_9CELL</name>
<gene>
    <name evidence="2" type="ORF">Cch01nite_09650</name>
</gene>
<protein>
    <submittedName>
        <fullName evidence="2">Uncharacterized protein</fullName>
    </submittedName>
</protein>
<dbReference type="Proteomes" id="UP000632740">
    <property type="component" value="Unassembled WGS sequence"/>
</dbReference>
<evidence type="ECO:0000256" key="1">
    <source>
        <dbReference type="SAM" id="SignalP"/>
    </source>
</evidence>
<keyword evidence="1" id="KW-0732">Signal</keyword>
<dbReference type="InterPro" id="IPR006311">
    <property type="entry name" value="TAT_signal"/>
</dbReference>
<evidence type="ECO:0000313" key="3">
    <source>
        <dbReference type="Proteomes" id="UP000632740"/>
    </source>
</evidence>
<dbReference type="EMBL" id="BONK01000003">
    <property type="protein sequence ID" value="GIG20241.1"/>
    <property type="molecule type" value="Genomic_DNA"/>
</dbReference>
<keyword evidence="3" id="KW-1185">Reference proteome</keyword>
<reference evidence="2" key="1">
    <citation type="submission" date="2021-01" db="EMBL/GenBank/DDBJ databases">
        <title>Whole genome shotgun sequence of Cellulomonas chitinilytica NBRC 110799.</title>
        <authorList>
            <person name="Komaki H."/>
            <person name="Tamura T."/>
        </authorList>
    </citation>
    <scope>NUCLEOTIDE SEQUENCE</scope>
    <source>
        <strain evidence="2">NBRC 110799</strain>
    </source>
</reference>
<organism evidence="2 3">
    <name type="scientific">Cellulomonas chitinilytica</name>
    <dbReference type="NCBI Taxonomy" id="398759"/>
    <lineage>
        <taxon>Bacteria</taxon>
        <taxon>Bacillati</taxon>
        <taxon>Actinomycetota</taxon>
        <taxon>Actinomycetes</taxon>
        <taxon>Micrococcales</taxon>
        <taxon>Cellulomonadaceae</taxon>
        <taxon>Cellulomonas</taxon>
    </lineage>
</organism>
<feature type="chain" id="PRO_5037656709" evidence="1">
    <location>
        <begin position="33"/>
        <end position="140"/>
    </location>
</feature>
<sequence length="140" mass="14504">MSHRRTIRTTAVAAAAALSAMSALLAAAPATARTDTTPPSTPVFGYAQGFQCLMLIVGVPKVTDDVTPQDRIVYRVLANGVDVGALEDRGTSGMWAVLHLLQPGPSTVRVQAVDLAGNRSTSRGVAVTGYFTPGCTPGHL</sequence>
<evidence type="ECO:0000313" key="2">
    <source>
        <dbReference type="EMBL" id="GIG20241.1"/>
    </source>
</evidence>
<comment type="caution">
    <text evidence="2">The sequence shown here is derived from an EMBL/GenBank/DDBJ whole genome shotgun (WGS) entry which is preliminary data.</text>
</comment>
<accession>A0A919U098</accession>
<proteinExistence type="predicted"/>
<dbReference type="PROSITE" id="PS51318">
    <property type="entry name" value="TAT"/>
    <property type="match status" value="1"/>
</dbReference>